<feature type="transmembrane region" description="Helical" evidence="1">
    <location>
        <begin position="187"/>
        <end position="207"/>
    </location>
</feature>
<evidence type="ECO:0000256" key="1">
    <source>
        <dbReference type="SAM" id="Phobius"/>
    </source>
</evidence>
<reference evidence="2 3" key="1">
    <citation type="journal article" date="2016" name="Int. J. Syst. Evol. Microbiol.">
        <title>Lysobacter erysipheiresistens sp. nov., an antagonist of powdery mildew, isolated from tobacco-cultivated soil.</title>
        <authorList>
            <person name="Xie B."/>
            <person name="Li T."/>
            <person name="Lin X."/>
            <person name="Wang C.J."/>
            <person name="Chen Y.J."/>
            <person name="Liu W.J."/>
            <person name="Zhao Z.W."/>
        </authorList>
    </citation>
    <scope>NUCLEOTIDE SEQUENCE [LARGE SCALE GENOMIC DNA]</scope>
    <source>
        <strain evidence="2 3">RS-LYSO-3</strain>
    </source>
</reference>
<dbReference type="RefSeq" id="WP_332615160.1">
    <property type="nucleotide sequence ID" value="NZ_JAXGFP010000002.1"/>
</dbReference>
<dbReference type="Proteomes" id="UP001355056">
    <property type="component" value="Unassembled WGS sequence"/>
</dbReference>
<keyword evidence="1" id="KW-0472">Membrane</keyword>
<feature type="transmembrane region" description="Helical" evidence="1">
    <location>
        <begin position="342"/>
        <end position="361"/>
    </location>
</feature>
<keyword evidence="3" id="KW-1185">Reference proteome</keyword>
<gene>
    <name evidence="2" type="ORF">SNE34_04675</name>
</gene>
<keyword evidence="1" id="KW-1133">Transmembrane helix</keyword>
<sequence>MGAAATLVARLRGVLAGYFEFDRPRNVAIACVMVALLYGLVSLALGQDRNWDLRNYHLYNAYAWLNDRLSHDLAAAQLQSYFTPLLDVPYFWMATRWSAPSAGFVLGAFHGLAFAGAAAVAWRVLEHHPRRSRLAPLLALAGCAGAAFLSGLGNTMGDNATAVPVLAAIFLLLPQSGSDRANPLPRILLAGVLLGAAVGLKLTNAPYAVGMGMAVMAFPPTRMSRLKAVVLLAGGALASFLVVAGPWFWSVWETFGNPLFPQFNAGFRAPLAQPISVADSKWGPQGWAEALAWPLLFTVDPDRVSNSPLPQVIWAALYLVGLGRLGWLLLRRWRRPSSPPVVANPALGFLLVFVPVSFVAWMLVFGIYRYLVVLELLAPLLLWLGLKPVFPRAARYVVLGCVSVSLLGWNTWGHAGWGERGFSVQVPELRGPEATTTVALVGGAPMAWMVPFLPGEFAFVSLASNFPESPAYVARVREMMVDRGGDNYAIIPAAVDKRVARMRRIDSILASLGMSGGAGDCGTLNWLIERAGFDAQVARVPTGGGDACRLEVPPARRLDLVAENLALANNAEQAVRGYGMRLDVEGCRVYEAYIGGDALPYQWCPLELAGAP</sequence>
<feature type="transmembrane region" description="Helical" evidence="1">
    <location>
        <begin position="26"/>
        <end position="45"/>
    </location>
</feature>
<feature type="transmembrane region" description="Helical" evidence="1">
    <location>
        <begin position="367"/>
        <end position="386"/>
    </location>
</feature>
<comment type="caution">
    <text evidence="2">The sequence shown here is derived from an EMBL/GenBank/DDBJ whole genome shotgun (WGS) entry which is preliminary data.</text>
</comment>
<feature type="transmembrane region" description="Helical" evidence="1">
    <location>
        <begin position="134"/>
        <end position="152"/>
    </location>
</feature>
<name>A0ABU7YWK4_9GAMM</name>
<dbReference type="EMBL" id="JAXGFP010000002">
    <property type="protein sequence ID" value="MEG3183307.1"/>
    <property type="molecule type" value="Genomic_DNA"/>
</dbReference>
<proteinExistence type="predicted"/>
<feature type="transmembrane region" description="Helical" evidence="1">
    <location>
        <begin position="393"/>
        <end position="412"/>
    </location>
</feature>
<organism evidence="2 3">
    <name type="scientific">Novilysobacter erysipheiresistens</name>
    <dbReference type="NCBI Taxonomy" id="1749332"/>
    <lineage>
        <taxon>Bacteria</taxon>
        <taxon>Pseudomonadati</taxon>
        <taxon>Pseudomonadota</taxon>
        <taxon>Gammaproteobacteria</taxon>
        <taxon>Lysobacterales</taxon>
        <taxon>Lysobacteraceae</taxon>
        <taxon>Novilysobacter</taxon>
    </lineage>
</organism>
<accession>A0ABU7YWK4</accession>
<feature type="transmembrane region" description="Helical" evidence="1">
    <location>
        <begin position="312"/>
        <end position="330"/>
    </location>
</feature>
<keyword evidence="1" id="KW-0812">Transmembrane</keyword>
<feature type="transmembrane region" description="Helical" evidence="1">
    <location>
        <begin position="102"/>
        <end position="122"/>
    </location>
</feature>
<feature type="transmembrane region" description="Helical" evidence="1">
    <location>
        <begin position="228"/>
        <end position="249"/>
    </location>
</feature>
<evidence type="ECO:0000313" key="3">
    <source>
        <dbReference type="Proteomes" id="UP001355056"/>
    </source>
</evidence>
<protein>
    <submittedName>
        <fullName evidence="2">Glycosyltransferase 87 family protein</fullName>
    </submittedName>
</protein>
<evidence type="ECO:0000313" key="2">
    <source>
        <dbReference type="EMBL" id="MEG3183307.1"/>
    </source>
</evidence>